<feature type="transmembrane region" description="Helical" evidence="6">
    <location>
        <begin position="260"/>
        <end position="286"/>
    </location>
</feature>
<organism evidence="8 9">
    <name type="scientific">Lithohypha guttulata</name>
    <dbReference type="NCBI Taxonomy" id="1690604"/>
    <lineage>
        <taxon>Eukaryota</taxon>
        <taxon>Fungi</taxon>
        <taxon>Dikarya</taxon>
        <taxon>Ascomycota</taxon>
        <taxon>Pezizomycotina</taxon>
        <taxon>Eurotiomycetes</taxon>
        <taxon>Chaetothyriomycetidae</taxon>
        <taxon>Chaetothyriales</taxon>
        <taxon>Trichomeriaceae</taxon>
        <taxon>Lithohypha</taxon>
    </lineage>
</organism>
<evidence type="ECO:0000256" key="3">
    <source>
        <dbReference type="ARBA" id="ARBA00022989"/>
    </source>
</evidence>
<evidence type="ECO:0000256" key="5">
    <source>
        <dbReference type="SAM" id="MobiDB-lite"/>
    </source>
</evidence>
<dbReference type="InterPro" id="IPR051788">
    <property type="entry name" value="MFS_Transporter"/>
</dbReference>
<feature type="transmembrane region" description="Helical" evidence="6">
    <location>
        <begin position="384"/>
        <end position="408"/>
    </location>
</feature>
<evidence type="ECO:0000313" key="8">
    <source>
        <dbReference type="EMBL" id="KAK5087330.1"/>
    </source>
</evidence>
<keyword evidence="9" id="KW-1185">Reference proteome</keyword>
<name>A0ABR0K6E9_9EURO</name>
<dbReference type="PROSITE" id="PS50850">
    <property type="entry name" value="MFS"/>
    <property type="match status" value="1"/>
</dbReference>
<feature type="transmembrane region" description="Helical" evidence="6">
    <location>
        <begin position="75"/>
        <end position="97"/>
    </location>
</feature>
<reference evidence="8 9" key="1">
    <citation type="submission" date="2023-08" db="EMBL/GenBank/DDBJ databases">
        <title>Black Yeasts Isolated from many extreme environments.</title>
        <authorList>
            <person name="Coleine C."/>
            <person name="Stajich J.E."/>
            <person name="Selbmann L."/>
        </authorList>
    </citation>
    <scope>NUCLEOTIDE SEQUENCE [LARGE SCALE GENOMIC DNA]</scope>
    <source>
        <strain evidence="8 9">CCFEE 5885</strain>
    </source>
</reference>
<dbReference type="InterPro" id="IPR011701">
    <property type="entry name" value="MFS"/>
</dbReference>
<dbReference type="Pfam" id="PF07690">
    <property type="entry name" value="MFS_1"/>
    <property type="match status" value="1"/>
</dbReference>
<keyword evidence="2 6" id="KW-0812">Transmembrane</keyword>
<feature type="transmembrane region" description="Helical" evidence="6">
    <location>
        <begin position="298"/>
        <end position="315"/>
    </location>
</feature>
<dbReference type="PANTHER" id="PTHR23514">
    <property type="entry name" value="BYPASS OF STOP CODON PROTEIN 6"/>
    <property type="match status" value="1"/>
</dbReference>
<feature type="transmembrane region" description="Helical" evidence="6">
    <location>
        <begin position="351"/>
        <end position="372"/>
    </location>
</feature>
<feature type="transmembrane region" description="Helical" evidence="6">
    <location>
        <begin position="327"/>
        <end position="345"/>
    </location>
</feature>
<feature type="transmembrane region" description="Helical" evidence="6">
    <location>
        <begin position="414"/>
        <end position="433"/>
    </location>
</feature>
<dbReference type="EMBL" id="JAVRRG010000092">
    <property type="protein sequence ID" value="KAK5087330.1"/>
    <property type="molecule type" value="Genomic_DNA"/>
</dbReference>
<dbReference type="SUPFAM" id="SSF103473">
    <property type="entry name" value="MFS general substrate transporter"/>
    <property type="match status" value="1"/>
</dbReference>
<dbReference type="Proteomes" id="UP001345013">
    <property type="component" value="Unassembled WGS sequence"/>
</dbReference>
<feature type="region of interest" description="Disordered" evidence="5">
    <location>
        <begin position="1"/>
        <end position="27"/>
    </location>
</feature>
<feature type="transmembrane region" description="Helical" evidence="6">
    <location>
        <begin position="127"/>
        <end position="147"/>
    </location>
</feature>
<keyword evidence="4 6" id="KW-0472">Membrane</keyword>
<accession>A0ABR0K6E9</accession>
<keyword evidence="3 6" id="KW-1133">Transmembrane helix</keyword>
<comment type="caution">
    <text evidence="8">The sequence shown here is derived from an EMBL/GenBank/DDBJ whole genome shotgun (WGS) entry which is preliminary data.</text>
</comment>
<protein>
    <recommendedName>
        <fullName evidence="7">Major facilitator superfamily (MFS) profile domain-containing protein</fullName>
    </recommendedName>
</protein>
<feature type="domain" description="Major facilitator superfamily (MFS) profile" evidence="7">
    <location>
        <begin position="44"/>
        <end position="439"/>
    </location>
</feature>
<sequence length="441" mass="47544">MSSMPTQSEGTAIELGSTPQTEHDIRPGVTMEEGIPHSRDTLFKLASAGLSFFCAGLNDGSLGALIPYILRSYSISTDLVSVVYGTTFAGWLLTALINTHLCQYLDLGILLALGAALQLLAQVLRCWLPPFPLFTITFFVQSLGMALQDTHSNTWVTSAKVAHRWLGFIHAMYALGLWVGPFVATAVASADDGAKWYLYYTCLVGFGTINLALVPVAFKDRMKLKPTSGQTALSPEDESAGTRKASALTEIQQTLRLPAVWLLSLYFFFFLGALITASCWVVEYLITVRDGEISKMGYVQTGFAGGMFLGRVLLAEPTKRLGERRMVFMYAILCLGLELVFWLVSNIIAGAVAISIFGFFSGPFFATGVSVGSQIFPASIRSSALALVFMLGQVGGAVFPAFTGLIASRVGVEALQPMLVGLCSATGVVWLLVPKPSLHRE</sequence>
<dbReference type="InterPro" id="IPR020846">
    <property type="entry name" value="MFS_dom"/>
</dbReference>
<evidence type="ECO:0000256" key="1">
    <source>
        <dbReference type="ARBA" id="ARBA00004141"/>
    </source>
</evidence>
<evidence type="ECO:0000256" key="4">
    <source>
        <dbReference type="ARBA" id="ARBA00023136"/>
    </source>
</evidence>
<proteinExistence type="predicted"/>
<evidence type="ECO:0000259" key="7">
    <source>
        <dbReference type="PROSITE" id="PS50850"/>
    </source>
</evidence>
<feature type="compositionally biased region" description="Polar residues" evidence="5">
    <location>
        <begin position="1"/>
        <end position="10"/>
    </location>
</feature>
<feature type="transmembrane region" description="Helical" evidence="6">
    <location>
        <begin position="168"/>
        <end position="190"/>
    </location>
</feature>
<evidence type="ECO:0000256" key="2">
    <source>
        <dbReference type="ARBA" id="ARBA00022692"/>
    </source>
</evidence>
<evidence type="ECO:0000313" key="9">
    <source>
        <dbReference type="Proteomes" id="UP001345013"/>
    </source>
</evidence>
<gene>
    <name evidence="8" type="ORF">LTR24_006771</name>
</gene>
<dbReference type="PANTHER" id="PTHR23514:SF16">
    <property type="entry name" value="TRANSPORTER, PUTATIVE (AFU_ORTHOLOGUE AFUA_2G17270)-RELATED"/>
    <property type="match status" value="1"/>
</dbReference>
<feature type="transmembrane region" description="Helical" evidence="6">
    <location>
        <begin position="45"/>
        <end position="69"/>
    </location>
</feature>
<dbReference type="Gene3D" id="1.20.1250.20">
    <property type="entry name" value="MFS general substrate transporter like domains"/>
    <property type="match status" value="1"/>
</dbReference>
<dbReference type="InterPro" id="IPR036259">
    <property type="entry name" value="MFS_trans_sf"/>
</dbReference>
<comment type="subcellular location">
    <subcellularLocation>
        <location evidence="1">Membrane</location>
        <topology evidence="1">Multi-pass membrane protein</topology>
    </subcellularLocation>
</comment>
<evidence type="ECO:0000256" key="6">
    <source>
        <dbReference type="SAM" id="Phobius"/>
    </source>
</evidence>
<feature type="transmembrane region" description="Helical" evidence="6">
    <location>
        <begin position="196"/>
        <end position="218"/>
    </location>
</feature>